<feature type="binding site" evidence="6">
    <location>
        <position position="283"/>
    </location>
    <ligand>
        <name>S-adenosyl-L-methionine</name>
        <dbReference type="ChEBI" id="CHEBI:59789"/>
    </ligand>
</feature>
<dbReference type="CDD" id="cd02440">
    <property type="entry name" value="AdoMet_MTases"/>
    <property type="match status" value="1"/>
</dbReference>
<dbReference type="GO" id="GO:0005737">
    <property type="term" value="C:cytoplasm"/>
    <property type="evidence" value="ECO:0007669"/>
    <property type="project" value="UniProtKB-SubCell"/>
</dbReference>
<evidence type="ECO:0000256" key="5">
    <source>
        <dbReference type="ARBA" id="ARBA00022691"/>
    </source>
</evidence>
<dbReference type="GO" id="GO:0016279">
    <property type="term" value="F:protein-lysine N-methyltransferase activity"/>
    <property type="evidence" value="ECO:0007669"/>
    <property type="project" value="RHEA"/>
</dbReference>
<reference evidence="7 8" key="1">
    <citation type="submission" date="2017-07" db="EMBL/GenBank/DDBJ databases">
        <title>Paenibacillus herberti R33 genome sequencing and assembly.</title>
        <authorList>
            <person name="Su W."/>
        </authorList>
    </citation>
    <scope>NUCLEOTIDE SEQUENCE [LARGE SCALE GENOMIC DNA]</scope>
    <source>
        <strain evidence="7 8">R33</strain>
    </source>
</reference>
<dbReference type="NCBIfam" id="TIGR00406">
    <property type="entry name" value="prmA"/>
    <property type="match status" value="1"/>
</dbReference>
<dbReference type="EMBL" id="NMUQ01000001">
    <property type="protein sequence ID" value="OXM15595.1"/>
    <property type="molecule type" value="Genomic_DNA"/>
</dbReference>
<dbReference type="AlphaFoldDB" id="A0A229P0Y6"/>
<comment type="subcellular location">
    <subcellularLocation>
        <location evidence="6">Cytoplasm</location>
    </subcellularLocation>
</comment>
<dbReference type="GO" id="GO:0005840">
    <property type="term" value="C:ribosome"/>
    <property type="evidence" value="ECO:0007669"/>
    <property type="project" value="UniProtKB-KW"/>
</dbReference>
<dbReference type="OrthoDB" id="9785995at2"/>
<feature type="binding site" evidence="6">
    <location>
        <position position="204"/>
    </location>
    <ligand>
        <name>S-adenosyl-L-methionine</name>
        <dbReference type="ChEBI" id="CHEBI:59789"/>
    </ligand>
</feature>
<comment type="caution">
    <text evidence="7">The sequence shown here is derived from an EMBL/GenBank/DDBJ whole genome shotgun (WGS) entry which is preliminary data.</text>
</comment>
<name>A0A229P0Y6_9BACL</name>
<keyword evidence="3 6" id="KW-0489">Methyltransferase</keyword>
<comment type="similarity">
    <text evidence="1 6">Belongs to the methyltransferase superfamily. PrmA family.</text>
</comment>
<keyword evidence="4 6" id="KW-0808">Transferase</keyword>
<dbReference type="Pfam" id="PF06325">
    <property type="entry name" value="PrmA"/>
    <property type="match status" value="2"/>
</dbReference>
<accession>A0A229P0Y6</accession>
<sequence>MKYHELTINTTEEAVEMISNFLHEQGAGGVSIEESGSLDRRRDLSFGQWYEVALNDIPEGNAVIKGYFTEEEDMDAHVAAVRPRIEELKNYDINVGNYEITVVTIDENDWATAWKQYFKPIRITERMTIKPTWEAYEPSAEEIVLEIDPGMAFGTGTHPTTSLCLRALESVIREGDEVIDVGTGSGILAIGAVKLGAGHVLAVDLDPVAVSSALENARLNGLEDQIQVLQSDLLGVLKISSGEASNWSDNSNPIEARVRADLAARAVNEPLGVNVPCDVIVANILAEIILLFLDDVYAALKPGGMYVASGIYENKEEVVASALLASGFEIVDRVREDKWIAFVAAKPQGER</sequence>
<evidence type="ECO:0000313" key="7">
    <source>
        <dbReference type="EMBL" id="OXM15595.1"/>
    </source>
</evidence>
<dbReference type="Gene3D" id="3.40.50.150">
    <property type="entry name" value="Vaccinia Virus protein VP39"/>
    <property type="match status" value="1"/>
</dbReference>
<dbReference type="GO" id="GO:0032259">
    <property type="term" value="P:methylation"/>
    <property type="evidence" value="ECO:0007669"/>
    <property type="project" value="UniProtKB-KW"/>
</dbReference>
<keyword evidence="5 6" id="KW-0949">S-adenosyl-L-methionine</keyword>
<comment type="catalytic activity">
    <reaction evidence="6">
        <text>L-lysyl-[protein] + 3 S-adenosyl-L-methionine = N(6),N(6),N(6)-trimethyl-L-lysyl-[protein] + 3 S-adenosyl-L-homocysteine + 3 H(+)</text>
        <dbReference type="Rhea" id="RHEA:54192"/>
        <dbReference type="Rhea" id="RHEA-COMP:9752"/>
        <dbReference type="Rhea" id="RHEA-COMP:13826"/>
        <dbReference type="ChEBI" id="CHEBI:15378"/>
        <dbReference type="ChEBI" id="CHEBI:29969"/>
        <dbReference type="ChEBI" id="CHEBI:57856"/>
        <dbReference type="ChEBI" id="CHEBI:59789"/>
        <dbReference type="ChEBI" id="CHEBI:61961"/>
    </reaction>
</comment>
<organism evidence="7 8">
    <name type="scientific">Paenibacillus herberti</name>
    <dbReference type="NCBI Taxonomy" id="1619309"/>
    <lineage>
        <taxon>Bacteria</taxon>
        <taxon>Bacillati</taxon>
        <taxon>Bacillota</taxon>
        <taxon>Bacilli</taxon>
        <taxon>Bacillales</taxon>
        <taxon>Paenibacillaceae</taxon>
        <taxon>Paenibacillus</taxon>
    </lineage>
</organism>
<evidence type="ECO:0000256" key="1">
    <source>
        <dbReference type="ARBA" id="ARBA00009741"/>
    </source>
</evidence>
<proteinExistence type="inferred from homology"/>
<dbReference type="EC" id="2.1.1.-" evidence="6"/>
<evidence type="ECO:0000256" key="2">
    <source>
        <dbReference type="ARBA" id="ARBA00022490"/>
    </source>
</evidence>
<evidence type="ECO:0000256" key="4">
    <source>
        <dbReference type="ARBA" id="ARBA00022679"/>
    </source>
</evidence>
<evidence type="ECO:0000256" key="6">
    <source>
        <dbReference type="HAMAP-Rule" id="MF_00735"/>
    </source>
</evidence>
<dbReference type="PANTHER" id="PTHR43648:SF1">
    <property type="entry name" value="ELECTRON TRANSFER FLAVOPROTEIN BETA SUBUNIT LYSINE METHYLTRANSFERASE"/>
    <property type="match status" value="1"/>
</dbReference>
<feature type="binding site" evidence="6">
    <location>
        <position position="161"/>
    </location>
    <ligand>
        <name>S-adenosyl-L-methionine</name>
        <dbReference type="ChEBI" id="CHEBI:59789"/>
    </ligand>
</feature>
<dbReference type="HAMAP" id="MF_00735">
    <property type="entry name" value="Methyltr_PrmA"/>
    <property type="match status" value="1"/>
</dbReference>
<keyword evidence="8" id="KW-1185">Reference proteome</keyword>
<keyword evidence="2 6" id="KW-0963">Cytoplasm</keyword>
<feature type="binding site" evidence="6">
    <location>
        <position position="182"/>
    </location>
    <ligand>
        <name>S-adenosyl-L-methionine</name>
        <dbReference type="ChEBI" id="CHEBI:59789"/>
    </ligand>
</feature>
<gene>
    <name evidence="6" type="primary">prmA</name>
    <name evidence="7" type="ORF">CGZ75_02335</name>
</gene>
<dbReference type="Proteomes" id="UP000215145">
    <property type="component" value="Unassembled WGS sequence"/>
</dbReference>
<keyword evidence="7" id="KW-0687">Ribonucleoprotein</keyword>
<protein>
    <recommendedName>
        <fullName evidence="6">Ribosomal protein L11 methyltransferase</fullName>
        <shortName evidence="6">L11 Mtase</shortName>
        <ecNumber evidence="6">2.1.1.-</ecNumber>
    </recommendedName>
</protein>
<dbReference type="RefSeq" id="WP_089522689.1">
    <property type="nucleotide sequence ID" value="NZ_NMUQ01000001.1"/>
</dbReference>
<dbReference type="PANTHER" id="PTHR43648">
    <property type="entry name" value="ELECTRON TRANSFER FLAVOPROTEIN BETA SUBUNIT LYSINE METHYLTRANSFERASE"/>
    <property type="match status" value="1"/>
</dbReference>
<evidence type="ECO:0000256" key="3">
    <source>
        <dbReference type="ARBA" id="ARBA00022603"/>
    </source>
</evidence>
<dbReference type="InterPro" id="IPR029063">
    <property type="entry name" value="SAM-dependent_MTases_sf"/>
</dbReference>
<comment type="function">
    <text evidence="6">Methylates ribosomal protein L11.</text>
</comment>
<dbReference type="InterPro" id="IPR004498">
    <property type="entry name" value="Ribosomal_PrmA_MeTrfase"/>
</dbReference>
<keyword evidence="7" id="KW-0689">Ribosomal protein</keyword>
<evidence type="ECO:0000313" key="8">
    <source>
        <dbReference type="Proteomes" id="UP000215145"/>
    </source>
</evidence>
<dbReference type="InterPro" id="IPR050078">
    <property type="entry name" value="Ribosomal_L11_MeTrfase_PrmA"/>
</dbReference>
<dbReference type="SUPFAM" id="SSF53335">
    <property type="entry name" value="S-adenosyl-L-methionine-dependent methyltransferases"/>
    <property type="match status" value="1"/>
</dbReference>